<gene>
    <name evidence="2" type="ORF">EHV15_34060</name>
</gene>
<feature type="transmembrane region" description="Helical" evidence="1">
    <location>
        <begin position="196"/>
        <end position="215"/>
    </location>
</feature>
<sequence length="342" mass="39791">MRDAFKPVWFIIKNAILLAIAAYPVTMVVQWFSKDKKPFTEYNHYIGYVFGHYWDWILVVIATLLLTRSGDKFFKYVEEMRNRLYELEFYRWKDTPYIAPLHLYYLLAPPVALTSDAKSQALDPFYRSVVSDFRDRVYINAKYTQFDPYSKPSVVMVIGKSLMLQFLVNATAILLIIAGMLYMNPFANITEGWGKAFIPVAAFFLFQNANILRAFTMANPNKSYGIIKKHFDEEEPKITWRDLFPDRPYGESILFAWRADCERRQRLAYEASGRPIPVRMEYTSQGLAPKPFPSEEVPECADAAEKTFFDQSIQDRRRIIEKNREIAGASEGKVVAFPPKHK</sequence>
<keyword evidence="1" id="KW-0472">Membrane</keyword>
<dbReference type="AlphaFoldDB" id="A0A3P3TAQ7"/>
<evidence type="ECO:0000313" key="3">
    <source>
        <dbReference type="Proteomes" id="UP000267017"/>
    </source>
</evidence>
<organism evidence="2 3">
    <name type="scientific">Paenibacillus oralis</name>
    <dbReference type="NCBI Taxonomy" id="2490856"/>
    <lineage>
        <taxon>Bacteria</taxon>
        <taxon>Bacillati</taxon>
        <taxon>Bacillota</taxon>
        <taxon>Bacilli</taxon>
        <taxon>Bacillales</taxon>
        <taxon>Paenibacillaceae</taxon>
        <taxon>Paenibacillus</taxon>
    </lineage>
</organism>
<comment type="caution">
    <text evidence="2">The sequence shown here is derived from an EMBL/GenBank/DDBJ whole genome shotgun (WGS) entry which is preliminary data.</text>
</comment>
<dbReference type="EMBL" id="RRCN01000002">
    <property type="protein sequence ID" value="RRJ54624.1"/>
    <property type="molecule type" value="Genomic_DNA"/>
</dbReference>
<dbReference type="OrthoDB" id="2844083at2"/>
<keyword evidence="1" id="KW-1133">Transmembrane helix</keyword>
<feature type="transmembrane region" description="Helical" evidence="1">
    <location>
        <begin position="166"/>
        <end position="184"/>
    </location>
</feature>
<feature type="transmembrane region" description="Helical" evidence="1">
    <location>
        <begin position="12"/>
        <end position="33"/>
    </location>
</feature>
<keyword evidence="3" id="KW-1185">Reference proteome</keyword>
<evidence type="ECO:0000313" key="2">
    <source>
        <dbReference type="EMBL" id="RRJ54624.1"/>
    </source>
</evidence>
<dbReference type="RefSeq" id="WP_128635711.1">
    <property type="nucleotide sequence ID" value="NZ_RRCN01000002.1"/>
</dbReference>
<evidence type="ECO:0000256" key="1">
    <source>
        <dbReference type="SAM" id="Phobius"/>
    </source>
</evidence>
<accession>A0A3P3TAQ7</accession>
<reference evidence="2 3" key="1">
    <citation type="submission" date="2018-11" db="EMBL/GenBank/DDBJ databases">
        <title>Genome sequencing of Paenibacillus sp. KCOM 3021 (= ChDC PVNT-B20).</title>
        <authorList>
            <person name="Kook J.-K."/>
            <person name="Park S.-N."/>
            <person name="Lim Y.K."/>
        </authorList>
    </citation>
    <scope>NUCLEOTIDE SEQUENCE [LARGE SCALE GENOMIC DNA]</scope>
    <source>
        <strain evidence="2 3">KCOM 3021</strain>
    </source>
</reference>
<name>A0A3P3TAQ7_9BACL</name>
<keyword evidence="1" id="KW-0812">Transmembrane</keyword>
<dbReference type="Proteomes" id="UP000267017">
    <property type="component" value="Unassembled WGS sequence"/>
</dbReference>
<protein>
    <submittedName>
        <fullName evidence="2">Uncharacterized protein</fullName>
    </submittedName>
</protein>
<proteinExistence type="predicted"/>
<feature type="transmembrane region" description="Helical" evidence="1">
    <location>
        <begin position="45"/>
        <end position="66"/>
    </location>
</feature>